<feature type="region of interest" description="Disordered" evidence="1">
    <location>
        <begin position="16"/>
        <end position="75"/>
    </location>
</feature>
<name>A0A067K9L3_JATCU</name>
<proteinExistence type="predicted"/>
<protein>
    <submittedName>
        <fullName evidence="2">Uncharacterized protein</fullName>
    </submittedName>
</protein>
<accession>A0A067K9L3</accession>
<feature type="compositionally biased region" description="Basic and acidic residues" evidence="1">
    <location>
        <begin position="62"/>
        <end position="75"/>
    </location>
</feature>
<reference evidence="2 3" key="1">
    <citation type="journal article" date="2014" name="PLoS ONE">
        <title>Global Analysis of Gene Expression Profiles in Physic Nut (Jatropha curcas L.) Seedlings Exposed to Salt Stress.</title>
        <authorList>
            <person name="Zhang L."/>
            <person name="Zhang C."/>
            <person name="Wu P."/>
            <person name="Chen Y."/>
            <person name="Li M."/>
            <person name="Jiang H."/>
            <person name="Wu G."/>
        </authorList>
    </citation>
    <scope>NUCLEOTIDE SEQUENCE [LARGE SCALE GENOMIC DNA]</scope>
    <source>
        <strain evidence="3">cv. GZQX0401</strain>
        <tissue evidence="2">Young leaves</tissue>
    </source>
</reference>
<keyword evidence="3" id="KW-1185">Reference proteome</keyword>
<feature type="compositionally biased region" description="Basic and acidic residues" evidence="1">
    <location>
        <begin position="16"/>
        <end position="26"/>
    </location>
</feature>
<organism evidence="2 3">
    <name type="scientific">Jatropha curcas</name>
    <name type="common">Barbados nut</name>
    <dbReference type="NCBI Taxonomy" id="180498"/>
    <lineage>
        <taxon>Eukaryota</taxon>
        <taxon>Viridiplantae</taxon>
        <taxon>Streptophyta</taxon>
        <taxon>Embryophyta</taxon>
        <taxon>Tracheophyta</taxon>
        <taxon>Spermatophyta</taxon>
        <taxon>Magnoliopsida</taxon>
        <taxon>eudicotyledons</taxon>
        <taxon>Gunneridae</taxon>
        <taxon>Pentapetalae</taxon>
        <taxon>rosids</taxon>
        <taxon>fabids</taxon>
        <taxon>Malpighiales</taxon>
        <taxon>Euphorbiaceae</taxon>
        <taxon>Crotonoideae</taxon>
        <taxon>Jatropheae</taxon>
        <taxon>Jatropha</taxon>
    </lineage>
</organism>
<evidence type="ECO:0000313" key="2">
    <source>
        <dbReference type="EMBL" id="KDP31693.1"/>
    </source>
</evidence>
<dbReference type="Proteomes" id="UP000027138">
    <property type="component" value="Unassembled WGS sequence"/>
</dbReference>
<evidence type="ECO:0000313" key="3">
    <source>
        <dbReference type="Proteomes" id="UP000027138"/>
    </source>
</evidence>
<sequence length="75" mass="8194">MEEDIEYNGYMRGLCKEKGKGSHREGGLGGYKLARGKGVSRGGTHMGSNYRLTEGVESTMEAVHDDDIKGNNSRD</sequence>
<dbReference type="EMBL" id="KK914601">
    <property type="protein sequence ID" value="KDP31693.1"/>
    <property type="molecule type" value="Genomic_DNA"/>
</dbReference>
<evidence type="ECO:0000256" key="1">
    <source>
        <dbReference type="SAM" id="MobiDB-lite"/>
    </source>
</evidence>
<dbReference type="AlphaFoldDB" id="A0A067K9L3"/>
<gene>
    <name evidence="2" type="ORF">JCGZ_15227</name>
</gene>